<dbReference type="SUPFAM" id="SSF53474">
    <property type="entry name" value="alpha/beta-Hydrolases"/>
    <property type="match status" value="1"/>
</dbReference>
<keyword evidence="4" id="KW-0645">Protease</keyword>
<dbReference type="GO" id="GO:0004252">
    <property type="term" value="F:serine-type endopeptidase activity"/>
    <property type="evidence" value="ECO:0007669"/>
    <property type="project" value="InterPro"/>
</dbReference>
<dbReference type="InterPro" id="IPR001375">
    <property type="entry name" value="Peptidase_S9_cat"/>
</dbReference>
<evidence type="ECO:0000313" key="5">
    <source>
        <dbReference type="Proteomes" id="UP000199053"/>
    </source>
</evidence>
<keyword evidence="5" id="KW-1185">Reference proteome</keyword>
<keyword evidence="4" id="KW-0031">Aminopeptidase</keyword>
<keyword evidence="2" id="KW-0732">Signal</keyword>
<dbReference type="PANTHER" id="PTHR42776:SF27">
    <property type="entry name" value="DIPEPTIDYL PEPTIDASE FAMILY MEMBER 6"/>
    <property type="match status" value="1"/>
</dbReference>
<dbReference type="Pfam" id="PF00326">
    <property type="entry name" value="Peptidase_S9"/>
    <property type="match status" value="1"/>
</dbReference>
<dbReference type="Proteomes" id="UP000199053">
    <property type="component" value="Unassembled WGS sequence"/>
</dbReference>
<dbReference type="RefSeq" id="WP_092160952.1">
    <property type="nucleotide sequence ID" value="NZ_FNGA01000003.1"/>
</dbReference>
<dbReference type="EMBL" id="FNGA01000003">
    <property type="protein sequence ID" value="SDL12046.1"/>
    <property type="molecule type" value="Genomic_DNA"/>
</dbReference>
<dbReference type="OrthoDB" id="4269629at2"/>
<feature type="domain" description="Peptidase S9 prolyl oligopeptidase catalytic" evidence="3">
    <location>
        <begin position="433"/>
        <end position="644"/>
    </location>
</feature>
<evidence type="ECO:0000256" key="1">
    <source>
        <dbReference type="ARBA" id="ARBA00022801"/>
    </source>
</evidence>
<evidence type="ECO:0000313" key="4">
    <source>
        <dbReference type="EMBL" id="SDL12046.1"/>
    </source>
</evidence>
<dbReference type="SUPFAM" id="SSF82171">
    <property type="entry name" value="DPP6 N-terminal domain-like"/>
    <property type="match status" value="1"/>
</dbReference>
<evidence type="ECO:0000259" key="3">
    <source>
        <dbReference type="Pfam" id="PF00326"/>
    </source>
</evidence>
<feature type="signal peptide" evidence="2">
    <location>
        <begin position="1"/>
        <end position="24"/>
    </location>
</feature>
<feature type="chain" id="PRO_5011466949" evidence="2">
    <location>
        <begin position="25"/>
        <end position="646"/>
    </location>
</feature>
<gene>
    <name evidence="4" type="ORF">SAMN05660337_2155</name>
</gene>
<organism evidence="4 5">
    <name type="scientific">Maridesulfovibrio ferrireducens</name>
    <dbReference type="NCBI Taxonomy" id="246191"/>
    <lineage>
        <taxon>Bacteria</taxon>
        <taxon>Pseudomonadati</taxon>
        <taxon>Thermodesulfobacteriota</taxon>
        <taxon>Desulfovibrionia</taxon>
        <taxon>Desulfovibrionales</taxon>
        <taxon>Desulfovibrionaceae</taxon>
        <taxon>Maridesulfovibrio</taxon>
    </lineage>
</organism>
<sequence>MIKYKSLFTILAITALLLNFTACAKTTIEVKSKIEGSGGRVDKTELIPLRDFFKNPIASEFSISPDGNKVAWKAPWQNRMNIFVKDLSSGEVTRITASINRDISGYYWVGNERIIYGQDLGGDENFHAYSAPVDGSGAVDLTPFENTRTGLVDDLENDDDNILITMNKRDARFFDVFKLNVITGELTLVAQNPGNITGWLTDNAGNLRVAIATQGGNDIILYRNNIQDEFTPIKTLNFRTSFSPLFFSFDDNNIYVATNIDRDKSAIYLFNPESTKLEQMIFEHPDVDAENLIRSKKRKVITGAGYYSDKHHYVFFDDDREEVQNELEALLPGYEVVVTGLNKDETKMVVRTYSDRSLGAGYIYDIPNKKLEKIADVSPWFDESRMAETKPITFTSRDGLTINGYLSLPVGIPATNLPMVLNPHGGPWARDHWGFNPETQFLNNRGIAVLQVNFRGSTGYGREFWEKGFKQWGRTMQNDLTDAVKWAVDQGIADPEKVAIYGASYGGYATLAGLTYTPDLYACGIDYVGPSNLFTLMNSFPPYWESEKDRFYTMVGDPVRDKKLLEEVSPAFHVDQITAPLFVAQGANDPRVKKAESDQIVEALQKRGVAVEYMVKDNEGHGFMNQENKFEFYEAMETFLNKHLLQ</sequence>
<dbReference type="PANTHER" id="PTHR42776">
    <property type="entry name" value="SERINE PEPTIDASE S9 FAMILY MEMBER"/>
    <property type="match status" value="1"/>
</dbReference>
<dbReference type="InterPro" id="IPR011042">
    <property type="entry name" value="6-blade_b-propeller_TolB-like"/>
</dbReference>
<proteinExistence type="predicted"/>
<dbReference type="Gene3D" id="2.120.10.30">
    <property type="entry name" value="TolB, C-terminal domain"/>
    <property type="match status" value="1"/>
</dbReference>
<dbReference type="GO" id="GO:0006508">
    <property type="term" value="P:proteolysis"/>
    <property type="evidence" value="ECO:0007669"/>
    <property type="project" value="InterPro"/>
</dbReference>
<dbReference type="InterPro" id="IPR002470">
    <property type="entry name" value="Peptidase_S9A"/>
</dbReference>
<name>A0A1G9HGX3_9BACT</name>
<dbReference type="PRINTS" id="PR00862">
    <property type="entry name" value="PROLIGOPTASE"/>
</dbReference>
<accession>A0A1G9HGX3</accession>
<evidence type="ECO:0000256" key="2">
    <source>
        <dbReference type="SAM" id="SignalP"/>
    </source>
</evidence>
<dbReference type="GO" id="GO:0004177">
    <property type="term" value="F:aminopeptidase activity"/>
    <property type="evidence" value="ECO:0007669"/>
    <property type="project" value="UniProtKB-KW"/>
</dbReference>
<dbReference type="STRING" id="246191.SAMN05660337_2155"/>
<protein>
    <submittedName>
        <fullName evidence="4">Dipeptidyl aminopeptidase/acylaminoacyl peptidase</fullName>
    </submittedName>
</protein>
<dbReference type="AlphaFoldDB" id="A0A1G9HGX3"/>
<dbReference type="InterPro" id="IPR029058">
    <property type="entry name" value="AB_hydrolase_fold"/>
</dbReference>
<reference evidence="5" key="1">
    <citation type="submission" date="2016-10" db="EMBL/GenBank/DDBJ databases">
        <authorList>
            <person name="Varghese N."/>
            <person name="Submissions S."/>
        </authorList>
    </citation>
    <scope>NUCLEOTIDE SEQUENCE [LARGE SCALE GENOMIC DNA]</scope>
    <source>
        <strain evidence="5">DSM 16995</strain>
    </source>
</reference>
<dbReference type="Gene3D" id="3.40.50.1820">
    <property type="entry name" value="alpha/beta hydrolase"/>
    <property type="match status" value="1"/>
</dbReference>
<keyword evidence="1" id="KW-0378">Hydrolase</keyword>